<dbReference type="RefSeq" id="WP_303541716.1">
    <property type="nucleotide sequence ID" value="NZ_JAUOTP010000003.1"/>
</dbReference>
<evidence type="ECO:0000256" key="2">
    <source>
        <dbReference type="ARBA" id="ARBA00022692"/>
    </source>
</evidence>
<evidence type="ECO:0000256" key="1">
    <source>
        <dbReference type="ARBA" id="ARBA00004370"/>
    </source>
</evidence>
<keyword evidence="3 5" id="KW-1133">Transmembrane helix</keyword>
<feature type="transmembrane region" description="Helical" evidence="5">
    <location>
        <begin position="112"/>
        <end position="130"/>
    </location>
</feature>
<dbReference type="InterPro" id="IPR023352">
    <property type="entry name" value="MAPEG-like_dom_sf"/>
</dbReference>
<comment type="subcellular location">
    <subcellularLocation>
        <location evidence="1">Membrane</location>
    </subcellularLocation>
</comment>
<gene>
    <name evidence="6" type="ORF">Q4F19_08950</name>
</gene>
<evidence type="ECO:0000256" key="3">
    <source>
        <dbReference type="ARBA" id="ARBA00022989"/>
    </source>
</evidence>
<accession>A0ABT8Y854</accession>
<sequence>MPVEIVILFLAALLLLVHVFSAGDARTKQYGIEWNMGARDEAMPPLNPYAGRLARAQTNFQETLPIAIMALLGAVAAGRTSEWTAIGGWIWLGARVVYLPVYGKGIPKIRTFIFLASLVGLAIVIGAVVFH</sequence>
<keyword evidence="2 5" id="KW-0812">Transmembrane</keyword>
<keyword evidence="4 5" id="KW-0472">Membrane</keyword>
<dbReference type="PANTHER" id="PTHR35371:SF1">
    <property type="entry name" value="BLR7753 PROTEIN"/>
    <property type="match status" value="1"/>
</dbReference>
<name>A0ABT8Y854_9SPHN</name>
<dbReference type="Proteomes" id="UP001169764">
    <property type="component" value="Unassembled WGS sequence"/>
</dbReference>
<organism evidence="6 7">
    <name type="scientific">Sphingomonas natans</name>
    <dbReference type="NCBI Taxonomy" id="3063330"/>
    <lineage>
        <taxon>Bacteria</taxon>
        <taxon>Pseudomonadati</taxon>
        <taxon>Pseudomonadota</taxon>
        <taxon>Alphaproteobacteria</taxon>
        <taxon>Sphingomonadales</taxon>
        <taxon>Sphingomonadaceae</taxon>
        <taxon>Sphingomonas</taxon>
    </lineage>
</organism>
<evidence type="ECO:0000313" key="7">
    <source>
        <dbReference type="Proteomes" id="UP001169764"/>
    </source>
</evidence>
<keyword evidence="7" id="KW-1185">Reference proteome</keyword>
<comment type="caution">
    <text evidence="6">The sequence shown here is derived from an EMBL/GenBank/DDBJ whole genome shotgun (WGS) entry which is preliminary data.</text>
</comment>
<dbReference type="EMBL" id="JAUOTP010000003">
    <property type="protein sequence ID" value="MDO6414506.1"/>
    <property type="molecule type" value="Genomic_DNA"/>
</dbReference>
<dbReference type="SUPFAM" id="SSF161084">
    <property type="entry name" value="MAPEG domain-like"/>
    <property type="match status" value="1"/>
</dbReference>
<dbReference type="PANTHER" id="PTHR35371">
    <property type="entry name" value="INNER MEMBRANE PROTEIN"/>
    <property type="match status" value="1"/>
</dbReference>
<reference evidence="6" key="1">
    <citation type="submission" date="2023-07" db="EMBL/GenBank/DDBJ databases">
        <authorList>
            <person name="Kim M."/>
        </authorList>
    </citation>
    <scope>NUCLEOTIDE SEQUENCE</scope>
    <source>
        <strain evidence="6">BIUV-7</strain>
    </source>
</reference>
<proteinExistence type="predicted"/>
<dbReference type="Pfam" id="PF01124">
    <property type="entry name" value="MAPEG"/>
    <property type="match status" value="1"/>
</dbReference>
<dbReference type="Gene3D" id="1.20.120.550">
    <property type="entry name" value="Membrane associated eicosanoid/glutathione metabolism-like domain"/>
    <property type="match status" value="1"/>
</dbReference>
<evidence type="ECO:0000313" key="6">
    <source>
        <dbReference type="EMBL" id="MDO6414506.1"/>
    </source>
</evidence>
<evidence type="ECO:0000256" key="5">
    <source>
        <dbReference type="SAM" id="Phobius"/>
    </source>
</evidence>
<dbReference type="InterPro" id="IPR001129">
    <property type="entry name" value="Membr-assoc_MAPEG"/>
</dbReference>
<evidence type="ECO:0000256" key="4">
    <source>
        <dbReference type="ARBA" id="ARBA00023136"/>
    </source>
</evidence>
<protein>
    <submittedName>
        <fullName evidence="6">MAPEG family protein</fullName>
    </submittedName>
</protein>